<dbReference type="GO" id="GO:0005975">
    <property type="term" value="P:carbohydrate metabolic process"/>
    <property type="evidence" value="ECO:0007669"/>
    <property type="project" value="InterPro"/>
</dbReference>
<dbReference type="SUPFAM" id="SSF49785">
    <property type="entry name" value="Galactose-binding domain-like"/>
    <property type="match status" value="1"/>
</dbReference>
<evidence type="ECO:0000256" key="6">
    <source>
        <dbReference type="ARBA" id="ARBA00023295"/>
    </source>
</evidence>
<dbReference type="Gene3D" id="3.20.20.80">
    <property type="entry name" value="Glycosidases"/>
    <property type="match status" value="1"/>
</dbReference>
<dbReference type="Gene3D" id="2.60.120.260">
    <property type="entry name" value="Galactose-binding domain-like"/>
    <property type="match status" value="1"/>
</dbReference>
<organism evidence="11">
    <name type="scientific">Caldilineaceae bacterium SB0662_bin_9</name>
    <dbReference type="NCBI Taxonomy" id="2605258"/>
    <lineage>
        <taxon>Bacteria</taxon>
        <taxon>Bacillati</taxon>
        <taxon>Chloroflexota</taxon>
        <taxon>Caldilineae</taxon>
        <taxon>Caldilineales</taxon>
        <taxon>Caldilineaceae</taxon>
    </lineage>
</organism>
<dbReference type="EMBL" id="VXPY01000062">
    <property type="protein sequence ID" value="MYD90459.1"/>
    <property type="molecule type" value="Genomic_DNA"/>
</dbReference>
<dbReference type="PANTHER" id="PTHR43730:SF1">
    <property type="entry name" value="BETA-MANNOSIDASE"/>
    <property type="match status" value="1"/>
</dbReference>
<dbReference type="SUPFAM" id="SSF51445">
    <property type="entry name" value="(Trans)glycosidases"/>
    <property type="match status" value="1"/>
</dbReference>
<dbReference type="InterPro" id="IPR008979">
    <property type="entry name" value="Galactose-bd-like_sf"/>
</dbReference>
<feature type="domain" description="Beta-mannosidase-like galactose-binding" evidence="10">
    <location>
        <begin position="71"/>
        <end position="218"/>
    </location>
</feature>
<dbReference type="InterPro" id="IPR013783">
    <property type="entry name" value="Ig-like_fold"/>
</dbReference>
<feature type="region of interest" description="Disordered" evidence="7">
    <location>
        <begin position="1"/>
        <end position="43"/>
    </location>
</feature>
<proteinExistence type="inferred from homology"/>
<evidence type="ECO:0000259" key="10">
    <source>
        <dbReference type="Pfam" id="PF22666"/>
    </source>
</evidence>
<evidence type="ECO:0000256" key="1">
    <source>
        <dbReference type="ARBA" id="ARBA00000829"/>
    </source>
</evidence>
<comment type="similarity">
    <text evidence="2">Belongs to the glycosyl hydrolase 2 family.</text>
</comment>
<sequence>MTPLPQSLDQIDRDEFAPRYSPLDGPGQPIALLPGDGNPLDTPGHIDLSGEWEMAAEMSPDERLGSDWSNAITANVPCSVHTALLEAGRIPDPYVGLNDEVAYPEGFRTWWLRRRFRHPGDATHLCFQGVFDACDVWLNGHHLGSHRGMFGEFEFPVAELLQEDNELVVRLQPAPFHLREGEDWRFFKGMNLGWMDTTTFNNSYGWHYINLPTVGIWRPVFLEARSPLRLRNPFVATLDTEAGKVLLTVQIEGPDGAWQGRLSGVVAPENFAGRSFHFDHAVEGTGGTSEVRLELTIPDPHLWWPVDHGDPDFYRLCLGLEGDSPVSTDRVETTFGLRTVEMRPLPDGPDPELYNWTFVINGRPLFIKGANWCTMDALMRFDRDLYARFFQMARDSHIHMLRAWGSGMPETDDFFDLADRHGVMILQEWPTAWNSHDVQPLDLLEETVRHTTLRIRNHPSLVMYGAGNESSKPFGPSINMMGRHSIELDGTRPFHRAEPWGGSMHNYDVYWGRQPLDKWLSMKETFIGEFGVASMPSLESTLKFLPVEEHDAWPPRADGTLAHRMPVFNKKAGMSIHAQYVGDWVPNNSLENFILGIQMTQATGMRHVVELNRTRWPHATGICYYKINDNNPASSWSTVDWYGAPKIAYHILQQAYAPLHACVLFPRMSVAGEPVELPVFLLDDAFDLERSDWKVRIRAFSQHLAPVAVQEFRGVAEPWCRVRDLGVLSLNADQTFNIPLLVVADVIKGNRLADRTFYWINYTQIQGSLFSLPRTSLDTRRHGDAIVVTNTGDLPAVGVHFQTPGITDVFSCAESFIWLDPGERRPIKVSHLDESVKAMAWNADPA</sequence>
<reference evidence="11" key="1">
    <citation type="submission" date="2019-09" db="EMBL/GenBank/DDBJ databases">
        <title>Characterisation of the sponge microbiome using genome-centric metagenomics.</title>
        <authorList>
            <person name="Engelberts J.P."/>
            <person name="Robbins S.J."/>
            <person name="De Goeij J.M."/>
            <person name="Aranda M."/>
            <person name="Bell S.C."/>
            <person name="Webster N.S."/>
        </authorList>
    </citation>
    <scope>NUCLEOTIDE SEQUENCE</scope>
    <source>
        <strain evidence="11">SB0662_bin_9</strain>
    </source>
</reference>
<dbReference type="AlphaFoldDB" id="A0A6B1DRX6"/>
<dbReference type="Gene3D" id="2.60.40.10">
    <property type="entry name" value="Immunoglobulins"/>
    <property type="match status" value="1"/>
</dbReference>
<evidence type="ECO:0000256" key="5">
    <source>
        <dbReference type="ARBA" id="ARBA00022801"/>
    </source>
</evidence>
<dbReference type="Pfam" id="PF22666">
    <property type="entry name" value="Glyco_hydro_2_N2"/>
    <property type="match status" value="1"/>
</dbReference>
<dbReference type="Pfam" id="PF02836">
    <property type="entry name" value="Glyco_hydro_2_C"/>
    <property type="match status" value="1"/>
</dbReference>
<evidence type="ECO:0000256" key="4">
    <source>
        <dbReference type="ARBA" id="ARBA00022729"/>
    </source>
</evidence>
<evidence type="ECO:0000256" key="2">
    <source>
        <dbReference type="ARBA" id="ARBA00007401"/>
    </source>
</evidence>
<gene>
    <name evidence="11" type="ORF">F4Y08_09025</name>
</gene>
<evidence type="ECO:0000313" key="11">
    <source>
        <dbReference type="EMBL" id="MYD90459.1"/>
    </source>
</evidence>
<keyword evidence="4" id="KW-0732">Signal</keyword>
<dbReference type="InterPro" id="IPR006102">
    <property type="entry name" value="Ig-like_GH2"/>
</dbReference>
<evidence type="ECO:0000256" key="3">
    <source>
        <dbReference type="ARBA" id="ARBA00012754"/>
    </source>
</evidence>
<dbReference type="GO" id="GO:0004567">
    <property type="term" value="F:beta-mannosidase activity"/>
    <property type="evidence" value="ECO:0007669"/>
    <property type="project" value="UniProtKB-EC"/>
</dbReference>
<keyword evidence="5" id="KW-0378">Hydrolase</keyword>
<name>A0A6B1DRX6_9CHLR</name>
<dbReference type="EC" id="3.2.1.25" evidence="3"/>
<dbReference type="Pfam" id="PF00703">
    <property type="entry name" value="Glyco_hydro_2"/>
    <property type="match status" value="1"/>
</dbReference>
<evidence type="ECO:0000259" key="9">
    <source>
        <dbReference type="Pfam" id="PF02836"/>
    </source>
</evidence>
<evidence type="ECO:0000259" key="8">
    <source>
        <dbReference type="Pfam" id="PF00703"/>
    </source>
</evidence>
<dbReference type="InterPro" id="IPR054593">
    <property type="entry name" value="Beta-mannosidase-like_N2"/>
</dbReference>
<feature type="domain" description="Glycoside hydrolase family 2 catalytic" evidence="9">
    <location>
        <begin position="355"/>
        <end position="496"/>
    </location>
</feature>
<evidence type="ECO:0000256" key="7">
    <source>
        <dbReference type="SAM" id="MobiDB-lite"/>
    </source>
</evidence>
<comment type="caution">
    <text evidence="11">The sequence shown here is derived from an EMBL/GenBank/DDBJ whole genome shotgun (WGS) entry which is preliminary data.</text>
</comment>
<dbReference type="InterPro" id="IPR017853">
    <property type="entry name" value="GH"/>
</dbReference>
<dbReference type="InterPro" id="IPR036156">
    <property type="entry name" value="Beta-gal/glucu_dom_sf"/>
</dbReference>
<accession>A0A6B1DRX6</accession>
<dbReference type="InterPro" id="IPR050887">
    <property type="entry name" value="Beta-mannosidase_GH2"/>
</dbReference>
<protein>
    <recommendedName>
        <fullName evidence="3">beta-mannosidase</fullName>
        <ecNumber evidence="3">3.2.1.25</ecNumber>
    </recommendedName>
</protein>
<dbReference type="InterPro" id="IPR006103">
    <property type="entry name" value="Glyco_hydro_2_cat"/>
</dbReference>
<dbReference type="GO" id="GO:0006516">
    <property type="term" value="P:glycoprotein catabolic process"/>
    <property type="evidence" value="ECO:0007669"/>
    <property type="project" value="TreeGrafter"/>
</dbReference>
<keyword evidence="6" id="KW-0326">Glycosidase</keyword>
<feature type="domain" description="Glycoside hydrolase family 2 immunoglobulin-like beta-sandwich" evidence="8">
    <location>
        <begin position="237"/>
        <end position="338"/>
    </location>
</feature>
<dbReference type="SUPFAM" id="SSF49303">
    <property type="entry name" value="beta-Galactosidase/glucuronidase domain"/>
    <property type="match status" value="1"/>
</dbReference>
<comment type="catalytic activity">
    <reaction evidence="1">
        <text>Hydrolysis of terminal, non-reducing beta-D-mannose residues in beta-D-mannosides.</text>
        <dbReference type="EC" id="3.2.1.25"/>
    </reaction>
</comment>
<dbReference type="PANTHER" id="PTHR43730">
    <property type="entry name" value="BETA-MANNOSIDASE"/>
    <property type="match status" value="1"/>
</dbReference>